<dbReference type="Pfam" id="PF00015">
    <property type="entry name" value="MCPsignal"/>
    <property type="match status" value="1"/>
</dbReference>
<evidence type="ECO:0000256" key="1">
    <source>
        <dbReference type="ARBA" id="ARBA00023224"/>
    </source>
</evidence>
<organism evidence="5 6">
    <name type="scientific">Gemmobacter denitrificans</name>
    <dbReference type="NCBI Taxonomy" id="3123040"/>
    <lineage>
        <taxon>Bacteria</taxon>
        <taxon>Pseudomonadati</taxon>
        <taxon>Pseudomonadota</taxon>
        <taxon>Alphaproteobacteria</taxon>
        <taxon>Rhodobacterales</taxon>
        <taxon>Paracoccaceae</taxon>
        <taxon>Gemmobacter</taxon>
    </lineage>
</organism>
<feature type="domain" description="Methyl-accepting transducer" evidence="4">
    <location>
        <begin position="13"/>
        <end position="249"/>
    </location>
</feature>
<evidence type="ECO:0000256" key="2">
    <source>
        <dbReference type="PROSITE-ProRule" id="PRU00284"/>
    </source>
</evidence>
<dbReference type="Gene3D" id="1.10.287.950">
    <property type="entry name" value="Methyl-accepting chemotaxis protein"/>
    <property type="match status" value="1"/>
</dbReference>
<sequence>MSQSSRLDRMAQGAVQLSYDIVETAGLLDTVEGLTRAQVQELDRSRTAARAVSQASQDMTAASDRASQALVGVTEAVHDATNRVQRTLETSGAVLNWVAGTAQRMEKVSTIIGKVRQNNTQITEISREVNMLSVNARIEAVRAGQSGQGFIVVADAIKVLSQQTSVAAETIGETVRDLATELDELTAEAVEVSDQARHTISALAEAEAAMARMAEQSDCAQTAAKDIARQLETVRLALNDFAPALRALFGSVTQQIEEMPAIRKRINGLVSLGEDLVQLSVEAGGAAGDTPLIEAVQARATELGQLLDSAIDRGDISITDLFDENYQPVRGSDPPQVMARFTQLTDRLFPAVQEPALELDPRIVFCAAVDRNGYLPTHNRKFSAPQGSDPVWNAANSRNRRIFDDRVGLGAGRSTASFLMQVYRRDMGGGVFAMMKDVSAPIRVKGRHWGGLRLAYRF</sequence>
<evidence type="ECO:0000313" key="5">
    <source>
        <dbReference type="EMBL" id="MEH7828396.1"/>
    </source>
</evidence>
<proteinExistence type="predicted"/>
<evidence type="ECO:0000256" key="3">
    <source>
        <dbReference type="SAM" id="Coils"/>
    </source>
</evidence>
<evidence type="ECO:0000259" key="4">
    <source>
        <dbReference type="PROSITE" id="PS50111"/>
    </source>
</evidence>
<dbReference type="InterPro" id="IPR004089">
    <property type="entry name" value="MCPsignal_dom"/>
</dbReference>
<dbReference type="SMART" id="SM00283">
    <property type="entry name" value="MA"/>
    <property type="match status" value="1"/>
</dbReference>
<dbReference type="PANTHER" id="PTHR32089">
    <property type="entry name" value="METHYL-ACCEPTING CHEMOTAXIS PROTEIN MCPB"/>
    <property type="match status" value="1"/>
</dbReference>
<dbReference type="SUPFAM" id="SSF58104">
    <property type="entry name" value="Methyl-accepting chemotaxis protein (MCP) signaling domain"/>
    <property type="match status" value="1"/>
</dbReference>
<protein>
    <submittedName>
        <fullName evidence="5">Methyl-accepting chemotaxis protein</fullName>
    </submittedName>
</protein>
<keyword evidence="3" id="KW-0175">Coiled coil</keyword>
<dbReference type="PANTHER" id="PTHR32089:SF112">
    <property type="entry name" value="LYSOZYME-LIKE PROTEIN-RELATED"/>
    <property type="match status" value="1"/>
</dbReference>
<evidence type="ECO:0000313" key="6">
    <source>
        <dbReference type="Proteomes" id="UP001431963"/>
    </source>
</evidence>
<reference evidence="5" key="1">
    <citation type="submission" date="2024-02" db="EMBL/GenBank/DDBJ databases">
        <title>Genome sequences of strain Gemmobacter sp. JM10B15.</title>
        <authorList>
            <person name="Zhang M."/>
        </authorList>
    </citation>
    <scope>NUCLEOTIDE SEQUENCE</scope>
    <source>
        <strain evidence="5">JM10B15</strain>
    </source>
</reference>
<accession>A0ABU8BUN1</accession>
<feature type="coiled-coil region" evidence="3">
    <location>
        <begin position="168"/>
        <end position="223"/>
    </location>
</feature>
<dbReference type="RefSeq" id="WP_335422294.1">
    <property type="nucleotide sequence ID" value="NZ_JBALHR010000004.1"/>
</dbReference>
<gene>
    <name evidence="5" type="ORF">V6590_09540</name>
</gene>
<dbReference type="EMBL" id="JBALHR010000004">
    <property type="protein sequence ID" value="MEH7828396.1"/>
    <property type="molecule type" value="Genomic_DNA"/>
</dbReference>
<keyword evidence="1 2" id="KW-0807">Transducer</keyword>
<comment type="caution">
    <text evidence="5">The sequence shown here is derived from an EMBL/GenBank/DDBJ whole genome shotgun (WGS) entry which is preliminary data.</text>
</comment>
<dbReference type="PROSITE" id="PS50111">
    <property type="entry name" value="CHEMOTAXIS_TRANSDUC_2"/>
    <property type="match status" value="1"/>
</dbReference>
<dbReference type="Proteomes" id="UP001431963">
    <property type="component" value="Unassembled WGS sequence"/>
</dbReference>
<name>A0ABU8BUN1_9RHOB</name>
<keyword evidence="6" id="KW-1185">Reference proteome</keyword>